<gene>
    <name evidence="2" type="ORF">BBI10_02165</name>
</gene>
<dbReference type="EMBL" id="MDEN01000049">
    <property type="protein sequence ID" value="OCX25512.1"/>
    <property type="molecule type" value="Genomic_DNA"/>
</dbReference>
<name>A0A1C2EEP4_9PSED</name>
<dbReference type="RefSeq" id="WP_065986372.1">
    <property type="nucleotide sequence ID" value="NZ_MDEN01000049.1"/>
</dbReference>
<comment type="caution">
    <text evidence="2">The sequence shown here is derived from an EMBL/GenBank/DDBJ whole genome shotgun (WGS) entry which is preliminary data.</text>
</comment>
<organism evidence="2 3">
    <name type="scientific">Pseudomonas graminis</name>
    <dbReference type="NCBI Taxonomy" id="158627"/>
    <lineage>
        <taxon>Bacteria</taxon>
        <taxon>Pseudomonadati</taxon>
        <taxon>Pseudomonadota</taxon>
        <taxon>Gammaproteobacteria</taxon>
        <taxon>Pseudomonadales</taxon>
        <taxon>Pseudomonadaceae</taxon>
        <taxon>Pseudomonas</taxon>
    </lineage>
</organism>
<evidence type="ECO:0000256" key="1">
    <source>
        <dbReference type="SAM" id="MobiDB-lite"/>
    </source>
</evidence>
<reference evidence="2 3" key="1">
    <citation type="submission" date="2016-08" db="EMBL/GenBank/DDBJ databases">
        <title>Whole genome sequence of Pseudomonas graminis strain UASWS1507, a potential biological control agent for agriculture.</title>
        <authorList>
            <person name="Crovadore J."/>
            <person name="Calmin G."/>
            <person name="Chablais R."/>
            <person name="Cochard B."/>
            <person name="Lefort F."/>
        </authorList>
    </citation>
    <scope>NUCLEOTIDE SEQUENCE [LARGE SCALE GENOMIC DNA]</scope>
    <source>
        <strain evidence="2 3">UASWS1507</strain>
    </source>
</reference>
<dbReference type="AlphaFoldDB" id="A0A1C2EEP4"/>
<protein>
    <submittedName>
        <fullName evidence="2">Uncharacterized protein</fullName>
    </submittedName>
</protein>
<dbReference type="Proteomes" id="UP000095143">
    <property type="component" value="Unassembled WGS sequence"/>
</dbReference>
<proteinExistence type="predicted"/>
<evidence type="ECO:0000313" key="2">
    <source>
        <dbReference type="EMBL" id="OCX25512.1"/>
    </source>
</evidence>
<feature type="region of interest" description="Disordered" evidence="1">
    <location>
        <begin position="19"/>
        <end position="55"/>
    </location>
</feature>
<accession>A0A1C2EEP4</accession>
<sequence length="69" mass="7190">MLTPGLIFKGAIGKGGDAVSTPVYRRGKKSGKTNGFVGKTKNTAPSIKKSAATAKSRETANDLAQFFDT</sequence>
<evidence type="ECO:0000313" key="3">
    <source>
        <dbReference type="Proteomes" id="UP000095143"/>
    </source>
</evidence>